<feature type="domain" description="PDZ" evidence="8">
    <location>
        <begin position="93"/>
        <end position="161"/>
    </location>
</feature>
<name>A0ABY1B679_9PSED</name>
<accession>A0ABY1B679</accession>
<gene>
    <name evidence="9" type="ORF">SAMN05216600_103101</name>
</gene>
<keyword evidence="3 5" id="KW-0378">Hydrolase</keyword>
<dbReference type="EMBL" id="FOFP01000003">
    <property type="protein sequence ID" value="SEQ05093.1"/>
    <property type="molecule type" value="Genomic_DNA"/>
</dbReference>
<dbReference type="Pfam" id="PF17820">
    <property type="entry name" value="PDZ_6"/>
    <property type="match status" value="1"/>
</dbReference>
<feature type="signal peptide" evidence="7">
    <location>
        <begin position="1"/>
        <end position="25"/>
    </location>
</feature>
<evidence type="ECO:0000313" key="9">
    <source>
        <dbReference type="EMBL" id="SEQ05093.1"/>
    </source>
</evidence>
<dbReference type="CDD" id="cd06782">
    <property type="entry name" value="cpPDZ_CPP-like"/>
    <property type="match status" value="1"/>
</dbReference>
<dbReference type="SUPFAM" id="SSF50156">
    <property type="entry name" value="PDZ domain-like"/>
    <property type="match status" value="1"/>
</dbReference>
<dbReference type="PANTHER" id="PTHR32060:SF30">
    <property type="entry name" value="CARBOXY-TERMINAL PROCESSING PROTEASE CTPA"/>
    <property type="match status" value="1"/>
</dbReference>
<comment type="similarity">
    <text evidence="1 5">Belongs to the peptidase S41A family.</text>
</comment>
<dbReference type="GO" id="GO:0008233">
    <property type="term" value="F:peptidase activity"/>
    <property type="evidence" value="ECO:0007669"/>
    <property type="project" value="UniProtKB-KW"/>
</dbReference>
<feature type="chain" id="PRO_5045738496" evidence="7">
    <location>
        <begin position="26"/>
        <end position="433"/>
    </location>
</feature>
<dbReference type="InterPro" id="IPR036034">
    <property type="entry name" value="PDZ_sf"/>
</dbReference>
<keyword evidence="10" id="KW-1185">Reference proteome</keyword>
<protein>
    <submittedName>
        <fullName evidence="9">Carboxyl-terminal processing protease</fullName>
    </submittedName>
</protein>
<dbReference type="InterPro" id="IPR055210">
    <property type="entry name" value="CtpA/B_N"/>
</dbReference>
<evidence type="ECO:0000256" key="1">
    <source>
        <dbReference type="ARBA" id="ARBA00009179"/>
    </source>
</evidence>
<feature type="region of interest" description="Disordered" evidence="6">
    <location>
        <begin position="379"/>
        <end position="407"/>
    </location>
</feature>
<evidence type="ECO:0000256" key="5">
    <source>
        <dbReference type="RuleBase" id="RU004404"/>
    </source>
</evidence>
<dbReference type="Gene3D" id="3.90.226.10">
    <property type="entry name" value="2-enoyl-CoA Hydratase, Chain A, domain 1"/>
    <property type="match status" value="1"/>
</dbReference>
<dbReference type="Proteomes" id="UP000198512">
    <property type="component" value="Unassembled WGS sequence"/>
</dbReference>
<dbReference type="Pfam" id="PF22694">
    <property type="entry name" value="CtpB_N-like"/>
    <property type="match status" value="1"/>
</dbReference>
<dbReference type="PROSITE" id="PS50106">
    <property type="entry name" value="PDZ"/>
    <property type="match status" value="1"/>
</dbReference>
<dbReference type="InterPro" id="IPR005151">
    <property type="entry name" value="Tail-specific_protease"/>
</dbReference>
<dbReference type="PANTHER" id="PTHR32060">
    <property type="entry name" value="TAIL-SPECIFIC PROTEASE"/>
    <property type="match status" value="1"/>
</dbReference>
<dbReference type="InterPro" id="IPR001478">
    <property type="entry name" value="PDZ"/>
</dbReference>
<dbReference type="Pfam" id="PF03572">
    <property type="entry name" value="Peptidase_S41"/>
    <property type="match status" value="1"/>
</dbReference>
<keyword evidence="4 5" id="KW-0720">Serine protease</keyword>
<evidence type="ECO:0000256" key="3">
    <source>
        <dbReference type="ARBA" id="ARBA00022801"/>
    </source>
</evidence>
<keyword evidence="7" id="KW-0732">Signal</keyword>
<evidence type="ECO:0000256" key="2">
    <source>
        <dbReference type="ARBA" id="ARBA00022670"/>
    </source>
</evidence>
<keyword evidence="2 5" id="KW-0645">Protease</keyword>
<organism evidence="9 10">
    <name type="scientific">Pseudomonas cuatrocienegasensis</name>
    <dbReference type="NCBI Taxonomy" id="543360"/>
    <lineage>
        <taxon>Bacteria</taxon>
        <taxon>Pseudomonadati</taxon>
        <taxon>Pseudomonadota</taxon>
        <taxon>Gammaproteobacteria</taxon>
        <taxon>Pseudomonadales</taxon>
        <taxon>Pseudomonadaceae</taxon>
        <taxon>Pseudomonas</taxon>
    </lineage>
</organism>
<evidence type="ECO:0000256" key="4">
    <source>
        <dbReference type="ARBA" id="ARBA00022825"/>
    </source>
</evidence>
<dbReference type="SUPFAM" id="SSF52096">
    <property type="entry name" value="ClpP/crotonase"/>
    <property type="match status" value="1"/>
</dbReference>
<dbReference type="GO" id="GO:0006508">
    <property type="term" value="P:proteolysis"/>
    <property type="evidence" value="ECO:0007669"/>
    <property type="project" value="UniProtKB-KW"/>
</dbReference>
<comment type="caution">
    <text evidence="9">The sequence shown here is derived from an EMBL/GenBank/DDBJ whole genome shotgun (WGS) entry which is preliminary data.</text>
</comment>
<sequence length="433" mass="46211">MPHLSRLTSLALAIALLGATPLLQADQTPTATDVTSEKAPLPLDELRTFAEVMDRIKSAYVEPVSDKTLLENAIKGMLSNLDPHSAYLEPEAFLELQESTSGEFGGLGIEVGTEDGFIKVISPIDDTPASAAGIQPGDLIVKIDDQPTKGLSMMEAVEKMRGKAGSPIVLTLVREGGKPFDVELKRAVIKVKSVKSQMLDDGYGYVRITQFQVNTGEEVGKALDKLRKDNGKKLSGLVLDLRNNPGGVLQAAVEVTDHFLKSGLIVYTEGRIANSELRFNADPADASEGVPLVVLINGGSASASEIVAGALQDHKRGVLMGTDSFGKGSVQTVLPLNNDRALKLTTALYFTPNGRSIQAQGIVPDIEVARAKVTREQDEEGIKEADLQGHLGNGNGGADKLRSKGEKPVRLQDGDYQLSQALNLLKGLNITRN</sequence>
<dbReference type="Gene3D" id="2.30.42.10">
    <property type="match status" value="1"/>
</dbReference>
<dbReference type="InterPro" id="IPR029045">
    <property type="entry name" value="ClpP/crotonase-like_dom_sf"/>
</dbReference>
<dbReference type="NCBIfam" id="TIGR00225">
    <property type="entry name" value="prc"/>
    <property type="match status" value="1"/>
</dbReference>
<dbReference type="RefSeq" id="WP_069516346.1">
    <property type="nucleotide sequence ID" value="NZ_FOFP01000003.1"/>
</dbReference>
<evidence type="ECO:0000256" key="6">
    <source>
        <dbReference type="SAM" id="MobiDB-lite"/>
    </source>
</evidence>
<evidence type="ECO:0000259" key="8">
    <source>
        <dbReference type="PROSITE" id="PS50106"/>
    </source>
</evidence>
<dbReference type="SMART" id="SM00228">
    <property type="entry name" value="PDZ"/>
    <property type="match status" value="1"/>
</dbReference>
<dbReference type="SMART" id="SM00245">
    <property type="entry name" value="TSPc"/>
    <property type="match status" value="1"/>
</dbReference>
<dbReference type="InterPro" id="IPR041489">
    <property type="entry name" value="PDZ_6"/>
</dbReference>
<reference evidence="9 10" key="1">
    <citation type="submission" date="2016-10" db="EMBL/GenBank/DDBJ databases">
        <authorList>
            <person name="Varghese N."/>
            <person name="Submissions S."/>
        </authorList>
    </citation>
    <scope>NUCLEOTIDE SEQUENCE [LARGE SCALE GENOMIC DNA]</scope>
    <source>
        <strain evidence="9 10">CIP 109853</strain>
    </source>
</reference>
<evidence type="ECO:0000256" key="7">
    <source>
        <dbReference type="SAM" id="SignalP"/>
    </source>
</evidence>
<dbReference type="CDD" id="cd07560">
    <property type="entry name" value="Peptidase_S41_CPP"/>
    <property type="match status" value="1"/>
</dbReference>
<evidence type="ECO:0000313" key="10">
    <source>
        <dbReference type="Proteomes" id="UP000198512"/>
    </source>
</evidence>
<dbReference type="InterPro" id="IPR004447">
    <property type="entry name" value="Peptidase_S41A"/>
</dbReference>
<proteinExistence type="inferred from homology"/>
<dbReference type="Gene3D" id="3.30.750.44">
    <property type="match status" value="1"/>
</dbReference>